<evidence type="ECO:0000256" key="7">
    <source>
        <dbReference type="ARBA" id="ARBA00049244"/>
    </source>
</evidence>
<protein>
    <recommendedName>
        <fullName evidence="3">DNA polymerase I</fullName>
        <ecNumber evidence="2">2.7.7.7</ecNumber>
    </recommendedName>
</protein>
<dbReference type="Pfam" id="PF01612">
    <property type="entry name" value="DNA_pol_A_exo1"/>
    <property type="match status" value="1"/>
</dbReference>
<dbReference type="GO" id="GO:0006261">
    <property type="term" value="P:DNA-templated DNA replication"/>
    <property type="evidence" value="ECO:0007669"/>
    <property type="project" value="InterPro"/>
</dbReference>
<dbReference type="SMART" id="SM00474">
    <property type="entry name" value="35EXOc"/>
    <property type="match status" value="1"/>
</dbReference>
<evidence type="ECO:0000256" key="6">
    <source>
        <dbReference type="ARBA" id="ARBA00022932"/>
    </source>
</evidence>
<name>A0A164HW51_9NOCA</name>
<dbReference type="SUPFAM" id="SSF53098">
    <property type="entry name" value="Ribonuclease H-like"/>
    <property type="match status" value="1"/>
</dbReference>
<dbReference type="PANTHER" id="PTHR10133">
    <property type="entry name" value="DNA POLYMERASE I"/>
    <property type="match status" value="1"/>
</dbReference>
<accession>A0A164HW51</accession>
<dbReference type="SUPFAM" id="SSF56672">
    <property type="entry name" value="DNA/RNA polymerases"/>
    <property type="match status" value="1"/>
</dbReference>
<evidence type="ECO:0000256" key="3">
    <source>
        <dbReference type="ARBA" id="ARBA00020311"/>
    </source>
</evidence>
<evidence type="ECO:0000259" key="8">
    <source>
        <dbReference type="SMART" id="SM00474"/>
    </source>
</evidence>
<evidence type="ECO:0000256" key="5">
    <source>
        <dbReference type="ARBA" id="ARBA00022695"/>
    </source>
</evidence>
<dbReference type="Proteomes" id="UP000076512">
    <property type="component" value="Unassembled WGS sequence"/>
</dbReference>
<dbReference type="PANTHER" id="PTHR10133:SF62">
    <property type="entry name" value="DNA POLYMERASE THETA"/>
    <property type="match status" value="1"/>
</dbReference>
<dbReference type="GO" id="GO:0003887">
    <property type="term" value="F:DNA-directed DNA polymerase activity"/>
    <property type="evidence" value="ECO:0007669"/>
    <property type="project" value="UniProtKB-KW"/>
</dbReference>
<dbReference type="PRINTS" id="PR00868">
    <property type="entry name" value="DNAPOLI"/>
</dbReference>
<dbReference type="STRING" id="455432.AWN90_13870"/>
<comment type="caution">
    <text evidence="10">The sequence shown here is derived from an EMBL/GenBank/DDBJ whole genome shotgun (WGS) entry which is preliminary data.</text>
</comment>
<keyword evidence="11" id="KW-1185">Reference proteome</keyword>
<evidence type="ECO:0000256" key="1">
    <source>
        <dbReference type="ARBA" id="ARBA00007705"/>
    </source>
</evidence>
<dbReference type="GO" id="GO:0008408">
    <property type="term" value="F:3'-5' exonuclease activity"/>
    <property type="evidence" value="ECO:0007669"/>
    <property type="project" value="InterPro"/>
</dbReference>
<dbReference type="EC" id="2.7.7.7" evidence="2"/>
<dbReference type="AlphaFoldDB" id="A0A164HW51"/>
<sequence length="602" mass="66836">MIEFRNEVAGIPVVIRVVENEDDLEGFRDFIRNNLAILGLDTETTGLGIYGEGYGLRLVQFGNYTESWVVPVEYGGRFAEDVRLALNGVQRFVLHNASFDLQVLDRCMGIPMESMWPKVTDTRILAHLVDPRGRDEGGFGHSLEEVTRHYVDPVVADEVKGLMGRLAKEFQTTKEKIWAAVDLTHPDYLLYSGMDPILAMRLHQKLGPLVPDVSRKLVRYEHRIAEVCAVMERTGFLLDVDYTLDLSARLQQVELDYKAKAAVFGCENVNSTDQVADVLEFRGVRIPDRTPTGKRKVDKKLLDRLVAEGDEFATAVKEAKKAAKWRSTWVDGFLKNRDAGDRCHASINALRARTARMSITGIPAQTLPSGDWMIRRCFLADEGQLISSVDYQAQELRVLAALSGDRTMIKAFHEGADLHLLTAQAAFGSHITKDDPERKYAKVVNFGRVYGGGANTVAEQTGLDMERAKIVVDGFDKAYPGVKALSNRLQAEARRNGYIVTPVGRRLPVDRSRAYSALNYLIQSSSRDVTGRALLRLYDAGFGPYLRLPIHDEILASVPAEHAEWGAAEIGRLMAEDMGPVHIGTDPEVGGRSWGSLYGASA</sequence>
<evidence type="ECO:0000256" key="2">
    <source>
        <dbReference type="ARBA" id="ARBA00012417"/>
    </source>
</evidence>
<keyword evidence="4" id="KW-0808">Transferase</keyword>
<keyword evidence="6" id="KW-0239">DNA-directed DNA polymerase</keyword>
<evidence type="ECO:0000313" key="11">
    <source>
        <dbReference type="Proteomes" id="UP000076512"/>
    </source>
</evidence>
<dbReference type="InterPro" id="IPR001098">
    <property type="entry name" value="DNA-dir_DNA_pol_A_palm_dom"/>
</dbReference>
<dbReference type="InterPro" id="IPR043502">
    <property type="entry name" value="DNA/RNA_pol_sf"/>
</dbReference>
<dbReference type="EMBL" id="LWGR01000021">
    <property type="protein sequence ID" value="KZM68870.1"/>
    <property type="molecule type" value="Genomic_DNA"/>
</dbReference>
<dbReference type="Pfam" id="PF00476">
    <property type="entry name" value="DNA_pol_A"/>
    <property type="match status" value="1"/>
</dbReference>
<dbReference type="OrthoDB" id="5196455at2"/>
<comment type="similarity">
    <text evidence="1">Belongs to the DNA polymerase type-A family.</text>
</comment>
<feature type="domain" description="DNA-directed DNA polymerase family A palm" evidence="9">
    <location>
        <begin position="371"/>
        <end position="562"/>
    </location>
</feature>
<dbReference type="Gene3D" id="3.30.70.370">
    <property type="match status" value="1"/>
</dbReference>
<comment type="catalytic activity">
    <reaction evidence="7">
        <text>DNA(n) + a 2'-deoxyribonucleoside 5'-triphosphate = DNA(n+1) + diphosphate</text>
        <dbReference type="Rhea" id="RHEA:22508"/>
        <dbReference type="Rhea" id="RHEA-COMP:17339"/>
        <dbReference type="Rhea" id="RHEA-COMP:17340"/>
        <dbReference type="ChEBI" id="CHEBI:33019"/>
        <dbReference type="ChEBI" id="CHEBI:61560"/>
        <dbReference type="ChEBI" id="CHEBI:173112"/>
        <dbReference type="EC" id="2.7.7.7"/>
    </reaction>
</comment>
<dbReference type="InterPro" id="IPR036397">
    <property type="entry name" value="RNaseH_sf"/>
</dbReference>
<dbReference type="InterPro" id="IPR002298">
    <property type="entry name" value="DNA_polymerase_A"/>
</dbReference>
<evidence type="ECO:0000259" key="9">
    <source>
        <dbReference type="SMART" id="SM00482"/>
    </source>
</evidence>
<dbReference type="Gene3D" id="3.30.420.10">
    <property type="entry name" value="Ribonuclease H-like superfamily/Ribonuclease H"/>
    <property type="match status" value="1"/>
</dbReference>
<reference evidence="10 11" key="1">
    <citation type="submission" date="2016-04" db="EMBL/GenBank/DDBJ databases">
        <authorList>
            <person name="Evans L.H."/>
            <person name="Alamgir A."/>
            <person name="Owens N."/>
            <person name="Weber N.D."/>
            <person name="Virtaneva K."/>
            <person name="Barbian K."/>
            <person name="Babar A."/>
            <person name="Rosenke K."/>
        </authorList>
    </citation>
    <scope>NUCLEOTIDE SEQUENCE [LARGE SCALE GENOMIC DNA]</scope>
    <source>
        <strain evidence="10 11">IFM 0406</strain>
    </source>
</reference>
<dbReference type="Gene3D" id="1.20.1060.10">
    <property type="entry name" value="Taq DNA Polymerase, Chain T, domain 4"/>
    <property type="match status" value="1"/>
</dbReference>
<dbReference type="InterPro" id="IPR002562">
    <property type="entry name" value="3'-5'_exonuclease_dom"/>
</dbReference>
<dbReference type="GO" id="GO:0003677">
    <property type="term" value="F:DNA binding"/>
    <property type="evidence" value="ECO:0007669"/>
    <property type="project" value="InterPro"/>
</dbReference>
<dbReference type="PROSITE" id="PS00447">
    <property type="entry name" value="DNA_POLYMERASE_A"/>
    <property type="match status" value="1"/>
</dbReference>
<gene>
    <name evidence="10" type="ORF">AWN90_13870</name>
</gene>
<dbReference type="SMART" id="SM00482">
    <property type="entry name" value="POLAc"/>
    <property type="match status" value="1"/>
</dbReference>
<organism evidence="10 11">
    <name type="scientific">Nocardia terpenica</name>
    <dbReference type="NCBI Taxonomy" id="455432"/>
    <lineage>
        <taxon>Bacteria</taxon>
        <taxon>Bacillati</taxon>
        <taxon>Actinomycetota</taxon>
        <taxon>Actinomycetes</taxon>
        <taxon>Mycobacteriales</taxon>
        <taxon>Nocardiaceae</taxon>
        <taxon>Nocardia</taxon>
    </lineage>
</organism>
<dbReference type="Gene3D" id="1.10.150.20">
    <property type="entry name" value="5' to 3' exonuclease, C-terminal subdomain"/>
    <property type="match status" value="1"/>
</dbReference>
<feature type="domain" description="3'-5' exonuclease" evidence="8">
    <location>
        <begin position="15"/>
        <end position="192"/>
    </location>
</feature>
<dbReference type="GO" id="GO:0006302">
    <property type="term" value="P:double-strand break repair"/>
    <property type="evidence" value="ECO:0007669"/>
    <property type="project" value="TreeGrafter"/>
</dbReference>
<keyword evidence="5" id="KW-0548">Nucleotidyltransferase</keyword>
<evidence type="ECO:0000313" key="10">
    <source>
        <dbReference type="EMBL" id="KZM68870.1"/>
    </source>
</evidence>
<dbReference type="InterPro" id="IPR019760">
    <property type="entry name" value="DNA-dir_DNA_pol_A_CS"/>
</dbReference>
<evidence type="ECO:0000256" key="4">
    <source>
        <dbReference type="ARBA" id="ARBA00022679"/>
    </source>
</evidence>
<proteinExistence type="inferred from homology"/>
<dbReference type="InterPro" id="IPR012337">
    <property type="entry name" value="RNaseH-like_sf"/>
</dbReference>